<evidence type="ECO:0000256" key="10">
    <source>
        <dbReference type="SAM" id="MobiDB-lite"/>
    </source>
</evidence>
<feature type="compositionally biased region" description="Basic and acidic residues" evidence="10">
    <location>
        <begin position="1015"/>
        <end position="1028"/>
    </location>
</feature>
<dbReference type="InterPro" id="IPR036236">
    <property type="entry name" value="Znf_C2H2_sf"/>
</dbReference>
<dbReference type="PANTHER" id="PTHR24381">
    <property type="entry name" value="ZINC FINGER PROTEIN"/>
    <property type="match status" value="1"/>
</dbReference>
<keyword evidence="8" id="KW-0539">Nucleus</keyword>
<feature type="domain" description="C2H2-type" evidence="11">
    <location>
        <begin position="573"/>
        <end position="600"/>
    </location>
</feature>
<feature type="domain" description="C2H2-type" evidence="11">
    <location>
        <begin position="1681"/>
        <end position="1708"/>
    </location>
</feature>
<dbReference type="SMART" id="SM00355">
    <property type="entry name" value="ZnF_C2H2"/>
    <property type="match status" value="34"/>
</dbReference>
<feature type="region of interest" description="Disordered" evidence="10">
    <location>
        <begin position="1"/>
        <end position="40"/>
    </location>
</feature>
<feature type="domain" description="C2H2-type" evidence="11">
    <location>
        <begin position="629"/>
        <end position="656"/>
    </location>
</feature>
<dbReference type="SMART" id="SM00349">
    <property type="entry name" value="KRAB"/>
    <property type="match status" value="4"/>
</dbReference>
<feature type="domain" description="KRAB" evidence="13">
    <location>
        <begin position="951"/>
        <end position="1027"/>
    </location>
</feature>
<dbReference type="Pfam" id="PF00096">
    <property type="entry name" value="zf-C2H2"/>
    <property type="match status" value="25"/>
</dbReference>
<feature type="domain" description="C2H2-type" evidence="11">
    <location>
        <begin position="1057"/>
        <end position="1084"/>
    </location>
</feature>
<feature type="domain" description="C2H2-type" evidence="11">
    <location>
        <begin position="2276"/>
        <end position="2303"/>
    </location>
</feature>
<evidence type="ECO:0000256" key="8">
    <source>
        <dbReference type="ARBA" id="ARBA00023242"/>
    </source>
</evidence>
<comment type="subcellular location">
    <subcellularLocation>
        <location evidence="1">Nucleus</location>
    </subcellularLocation>
</comment>
<dbReference type="RefSeq" id="XP_060547188.1">
    <property type="nucleotide sequence ID" value="XM_060691205.1"/>
</dbReference>
<dbReference type="InterPro" id="IPR013087">
    <property type="entry name" value="Znf_C2H2_type"/>
</dbReference>
<feature type="compositionally biased region" description="Basic and acidic residues" evidence="10">
    <location>
        <begin position="1"/>
        <end position="13"/>
    </location>
</feature>
<feature type="domain" description="C2H2-type" evidence="11">
    <location>
        <begin position="293"/>
        <end position="320"/>
    </location>
</feature>
<accession>A0ABM3ZFR2</accession>
<evidence type="ECO:0000256" key="2">
    <source>
        <dbReference type="ARBA" id="ARBA00022723"/>
    </source>
</evidence>
<feature type="domain" description="C2H2-type" evidence="11">
    <location>
        <begin position="1113"/>
        <end position="1140"/>
    </location>
</feature>
<evidence type="ECO:0000313" key="15">
    <source>
        <dbReference type="RefSeq" id="XP_060547188.1"/>
    </source>
</evidence>
<feature type="domain" description="C2H2-type" evidence="11">
    <location>
        <begin position="1085"/>
        <end position="1112"/>
    </location>
</feature>
<evidence type="ECO:0000313" key="14">
    <source>
        <dbReference type="Proteomes" id="UP001652622"/>
    </source>
</evidence>
<feature type="domain" description="C2H2-type" evidence="11">
    <location>
        <begin position="2332"/>
        <end position="2359"/>
    </location>
</feature>
<feature type="domain" description="KRAB" evidence="13">
    <location>
        <begin position="187"/>
        <end position="264"/>
    </location>
</feature>
<feature type="domain" description="C2H2-type" evidence="11">
    <location>
        <begin position="2220"/>
        <end position="2247"/>
    </location>
</feature>
<feature type="domain" description="SCAN box" evidence="12">
    <location>
        <begin position="1843"/>
        <end position="1919"/>
    </location>
</feature>
<feature type="domain" description="C2H2-type" evidence="11">
    <location>
        <begin position="321"/>
        <end position="348"/>
    </location>
</feature>
<keyword evidence="2" id="KW-0479">Metal-binding</keyword>
<dbReference type="CDD" id="cd07765">
    <property type="entry name" value="KRAB_A-box"/>
    <property type="match status" value="4"/>
</dbReference>
<feature type="domain" description="C2H2-type" evidence="11">
    <location>
        <begin position="433"/>
        <end position="460"/>
    </location>
</feature>
<feature type="domain" description="C2H2-type" evidence="11">
    <location>
        <begin position="1197"/>
        <end position="1224"/>
    </location>
</feature>
<dbReference type="CDD" id="cd07936">
    <property type="entry name" value="SCAN"/>
    <property type="match status" value="2"/>
</dbReference>
<feature type="domain" description="C2H2-type" evidence="11">
    <location>
        <begin position="1141"/>
        <end position="1168"/>
    </location>
</feature>
<dbReference type="Pfam" id="PF13912">
    <property type="entry name" value="zf-C2H2_6"/>
    <property type="match status" value="1"/>
</dbReference>
<dbReference type="Pfam" id="PF01352">
    <property type="entry name" value="KRAB"/>
    <property type="match status" value="4"/>
</dbReference>
<feature type="domain" description="C2H2-type" evidence="11">
    <location>
        <begin position="1653"/>
        <end position="1680"/>
    </location>
</feature>
<evidence type="ECO:0000256" key="5">
    <source>
        <dbReference type="ARBA" id="ARBA00022833"/>
    </source>
</evidence>
<feature type="region of interest" description="Disordered" evidence="10">
    <location>
        <begin position="2056"/>
        <end position="2089"/>
    </location>
</feature>
<sequence length="2370" mass="272496">MEGQHPADAEVRKGPPAAQPWSCGKNGASPGQKSHEEASNNSEVQCCHFTKVQFQEGSRPRDVCTQLHYLCRQWLQPEKHTNAQMLDLVLLEQFLAVLPPEMARWVRECGAETSSQAVSLAEGFLLTQEEENMQEELQKCMEAVPEYPKEGKHSFKSSQELLFRENFQKDQSQDATGIAEPLLQDVVSFEEVAVYFSKEEWSQLDADQRELYREVMLENSRNLAYLGFNGQENINCKEECQAIHLKGGERKFVAQMKLKSDDTKKSQSGIKKDLPVVSWLPNNTVINSGERLHKCMECGKIFNKSDHLISHKKKHSEEKQFTCMECGKTFRYNYSLIRHQRNHTGERPYKCMECGKTFIRSSHLNSHKRIHSGERPYECTECGKSFAHSSYLNSHKRIHSAERPYECMECGKNFARSSYLNSHKKIHTGERPYECLECGKGFRQMSALIHHKTIHTEGKPYQCMECGKTFCYNYSLIIHQRNHTGERPYKCMECGKTFIYSSDFNSHKRIHTGERPYKCVECGKSFARSSHLNSHKTIHTGERPYKCMECGKSFARSNCLNVHKRIHTGEKLYKCMECGKTFTYSSDFNSHKRIHTGEKPYKCMECGKSFARSSHLNSHKTIHTGERPYKCMECGKSFARSNCLNVHKRIHTGEKLYKNIECENLRELSMRRPLSQESCVLPEAFFSRGLRASPLFLRSPILLPTFAVNFRVSLSSKGKRLQGILARSEIQTVHFVAVLYIREKMVGQHPADAEVRIGPPAAQPWSCGKNGPDPGQKSHEEASNSSEVQCCHFTKVQFQEGSRPRDVCTQLHYLCCQWLQPEKHTKAQMLDLVLLEQFLAVLPPEVAKWVRECGAETSSQAVSLAEGFLLTQEEENMQEELQKSVEALIEYPKWGKDSFRTSQDPIFRENFQKDQNQDTTQESRKPSLYFLESSLVAGAEGLAEPLLQDVVSFEEVAVYFSKEEWSQLDADQKVLHGEVMLENFRNLFSLGFNEQEKKNCKEECQAIHSKGGKRKFVDHTQSESDETKQSQSGIKKSLPQVSWLPNHRVIDMGERPYKSMECGKRFNKSDHLISHEKAHSEEKPNTCTECGKTFSYNHSLRRHVRIHTGERPYKCMECGKTFTCSSSLKSHNLIHTGEKPYHCMECGKGFRKSGNLNTHKRIHTGEKPYQCMECGKTFCYHHSFKTHKRNHKGETPYKCMECGKTFTYSSSLNSHKRIHTGERPYKCVQCGKTFTRSSDLNYHMSIHTGERPYKCVECGEGFRRSSDLTSHKWIHAGGKNHMNAWSGVLPLVNGKTCGDPWVHFGAVLETREKMEGRHPSDAEVRKGPPAAQPWSCGKNGASPGQKSHEEASSSSEVQCCHFTKLQFQEGSRPRNVCTQLHYLCRQWLQPEKHTKAQMLDLVLLEQLLAVLPPEMAKWVRECGAKTSSQAVSLAEGFLLTQEENMQEELQKCTEAVTEYPKNRKNSFKCSQELLFMETLHKDQTQDTTPESRKLSLEFLESPLSDEVEGLAEPLLQDVVSFEEVAVYFSKEEWSQLDADQRELHREVMLENSRNLSPLGCNREDNKNCKEEHQAIHSKGRKRKFVDQMKPKSDETKQSQSGVKKGLPQVSSLPNHTVINKRERPYKSMECTKRFNISDNLFSHKNTHSEGKRFTCMECGKSFTHSSHLNSHKRIHKGERTYKCIECGKGFTCNNTLYYHKKIHAGKKPYKCMDCGKAFYLSSSLNSHKRIHTGERPYECIECGKTFTAMIPWTCTIPCQPTLMGRVDVTRKGWSLRKTNGDPWVHFGAFLETREKMEGQHPADTEVRKGPPAAQPWSCGKNGASPGQKSHEEASNSSELQCCHFRKVQFQEGSRPRDVCTQLHYLCRQWLQPEKHTKAQMLDLVLLEQFLAVLPPEMARWVRECGAETSSQAVSLAEGFLLTQEEENMQEELQKCMEAVPEYPKEGKDSFKSSQELLFRENFQKDQTQDTTPESRKLSLKFLESPLSDEVEGLAEPLLQDVVSFEEVAVYFSKEEWSQLDANQRELHREVMLENSRNLAYLGCNREDNKNCKEERQAIHSKGRKRKFVDQMKPKSDETKQSQSGVKKGLPQVSWLPNHTVINKRERPYKSMECTKRFNISDNLFSHKNTHSEGKRFTCMECGKSFNRSSHLNSHQRIHKGERTYKCMECGKTFTCNSNLYYHKKIHAGEKPYKCMDCGKAFYLSSHLNSHKRIHKREQAYKCMECGKTFCYSESLIIHQRIHTGERPYKCMECGKGFTLSKHLKSHKRIHTGERPYKCMECGKTFTCSSSLNSHKRIHTGERPYKCSECGKTFNRSGNLDTHKRIHTGERPYKCMECGKSFTCSGHLHRHKRSHTRYKSNKGLQCGEGFL</sequence>
<feature type="domain" description="C2H2-type" evidence="11">
    <location>
        <begin position="377"/>
        <end position="404"/>
    </location>
</feature>
<feature type="domain" description="C2H2-type" evidence="11">
    <location>
        <begin position="517"/>
        <end position="544"/>
    </location>
</feature>
<evidence type="ECO:0000256" key="1">
    <source>
        <dbReference type="ARBA" id="ARBA00004123"/>
    </source>
</evidence>
<dbReference type="SUPFAM" id="SSF47353">
    <property type="entry name" value="Retrovirus capsid dimerization domain-like"/>
    <property type="match status" value="4"/>
</dbReference>
<dbReference type="Gene3D" id="6.10.140.140">
    <property type="match status" value="4"/>
</dbReference>
<dbReference type="InterPro" id="IPR038269">
    <property type="entry name" value="SCAN_sf"/>
</dbReference>
<feature type="compositionally biased region" description="Polar residues" evidence="10">
    <location>
        <begin position="1608"/>
        <end position="1617"/>
    </location>
</feature>
<dbReference type="SUPFAM" id="SSF109640">
    <property type="entry name" value="KRAB domain (Kruppel-associated box)"/>
    <property type="match status" value="4"/>
</dbReference>
<evidence type="ECO:0000259" key="13">
    <source>
        <dbReference type="PROSITE" id="PS50805"/>
    </source>
</evidence>
<feature type="compositionally biased region" description="Basic and acidic residues" evidence="10">
    <location>
        <begin position="1797"/>
        <end position="1808"/>
    </location>
</feature>
<reference evidence="15" key="1">
    <citation type="submission" date="2025-08" db="UniProtKB">
        <authorList>
            <consortium name="RefSeq"/>
        </authorList>
    </citation>
    <scope>IDENTIFICATION</scope>
    <source>
        <tissue evidence="15">Blood</tissue>
    </source>
</reference>
<dbReference type="Proteomes" id="UP001652622">
    <property type="component" value="Unplaced"/>
</dbReference>
<dbReference type="Gene3D" id="3.30.160.60">
    <property type="entry name" value="Classic Zinc Finger"/>
    <property type="match status" value="35"/>
</dbReference>
<dbReference type="PROSITE" id="PS50157">
    <property type="entry name" value="ZINC_FINGER_C2H2_2"/>
    <property type="match status" value="34"/>
</dbReference>
<feature type="domain" description="C2H2-type" evidence="11">
    <location>
        <begin position="405"/>
        <end position="432"/>
    </location>
</feature>
<organism evidence="14 15">
    <name type="scientific">Pantherophis guttatus</name>
    <name type="common">Corn snake</name>
    <name type="synonym">Elaphe guttata</name>
    <dbReference type="NCBI Taxonomy" id="94885"/>
    <lineage>
        <taxon>Eukaryota</taxon>
        <taxon>Metazoa</taxon>
        <taxon>Chordata</taxon>
        <taxon>Craniata</taxon>
        <taxon>Vertebrata</taxon>
        <taxon>Euteleostomi</taxon>
        <taxon>Lepidosauria</taxon>
        <taxon>Squamata</taxon>
        <taxon>Bifurcata</taxon>
        <taxon>Unidentata</taxon>
        <taxon>Episquamata</taxon>
        <taxon>Toxicofera</taxon>
        <taxon>Serpentes</taxon>
        <taxon>Colubroidea</taxon>
        <taxon>Colubridae</taxon>
        <taxon>Colubrinae</taxon>
        <taxon>Pantherophis</taxon>
    </lineage>
</organism>
<feature type="region of interest" description="Disordered" evidence="10">
    <location>
        <begin position="762"/>
        <end position="782"/>
    </location>
</feature>
<name>A0ABM3ZFR2_PANGU</name>
<feature type="domain" description="C2H2-type" evidence="11">
    <location>
        <begin position="2164"/>
        <end position="2191"/>
    </location>
</feature>
<evidence type="ECO:0000256" key="3">
    <source>
        <dbReference type="ARBA" id="ARBA00022737"/>
    </source>
</evidence>
<feature type="domain" description="C2H2-type" evidence="11">
    <location>
        <begin position="2136"/>
        <end position="2163"/>
    </location>
</feature>
<protein>
    <submittedName>
        <fullName evidence="15">Uncharacterized protein LOC117658416</fullName>
    </submittedName>
</protein>
<feature type="domain" description="C2H2-type" evidence="11">
    <location>
        <begin position="2248"/>
        <end position="2275"/>
    </location>
</feature>
<feature type="compositionally biased region" description="Basic and acidic residues" evidence="10">
    <location>
        <begin position="1314"/>
        <end position="1326"/>
    </location>
</feature>
<feature type="domain" description="C2H2-type" evidence="11">
    <location>
        <begin position="489"/>
        <end position="516"/>
    </location>
</feature>
<feature type="domain" description="SCAN box" evidence="12">
    <location>
        <begin position="48"/>
        <end position="124"/>
    </location>
</feature>
<dbReference type="PROSITE" id="PS50804">
    <property type="entry name" value="SCAN_BOX"/>
    <property type="match status" value="4"/>
</dbReference>
<feature type="domain" description="C2H2-type" evidence="11">
    <location>
        <begin position="2304"/>
        <end position="2331"/>
    </location>
</feature>
<feature type="domain" description="C2H2-type" evidence="11">
    <location>
        <begin position="1169"/>
        <end position="1196"/>
    </location>
</feature>
<feature type="region of interest" description="Disordered" evidence="10">
    <location>
        <begin position="1011"/>
        <end position="1037"/>
    </location>
</feature>
<evidence type="ECO:0000256" key="4">
    <source>
        <dbReference type="ARBA" id="ARBA00022771"/>
    </source>
</evidence>
<feature type="domain" description="C2H2-type" evidence="11">
    <location>
        <begin position="1625"/>
        <end position="1652"/>
    </location>
</feature>
<dbReference type="PROSITE" id="PS50805">
    <property type="entry name" value="KRAB"/>
    <property type="match status" value="4"/>
</dbReference>
<dbReference type="PROSITE" id="PS00028">
    <property type="entry name" value="ZINC_FINGER_C2H2_1"/>
    <property type="match status" value="31"/>
</dbReference>
<feature type="region of interest" description="Disordered" evidence="10">
    <location>
        <begin position="1314"/>
        <end position="1350"/>
    </location>
</feature>
<dbReference type="GeneID" id="117658416"/>
<feature type="region of interest" description="Disordered" evidence="10">
    <location>
        <begin position="1797"/>
        <end position="1832"/>
    </location>
</feature>
<keyword evidence="6" id="KW-0805">Transcription regulation</keyword>
<feature type="domain" description="KRAB" evidence="13">
    <location>
        <begin position="2002"/>
        <end position="2078"/>
    </location>
</feature>
<dbReference type="InterPro" id="IPR001909">
    <property type="entry name" value="KRAB"/>
</dbReference>
<feature type="domain" description="C2H2-type" evidence="11">
    <location>
        <begin position="1253"/>
        <end position="1280"/>
    </location>
</feature>
<feature type="domain" description="C2H2-type" evidence="11">
    <location>
        <begin position="349"/>
        <end position="376"/>
    </location>
</feature>
<keyword evidence="14" id="KW-1185">Reference proteome</keyword>
<dbReference type="InterPro" id="IPR036051">
    <property type="entry name" value="KRAB_dom_sf"/>
</dbReference>
<dbReference type="SUPFAM" id="SSF57667">
    <property type="entry name" value="beta-beta-alpha zinc fingers"/>
    <property type="match status" value="18"/>
</dbReference>
<feature type="domain" description="C2H2-type" evidence="11">
    <location>
        <begin position="601"/>
        <end position="628"/>
    </location>
</feature>
<dbReference type="SMART" id="SM00431">
    <property type="entry name" value="SCAN"/>
    <property type="match status" value="4"/>
</dbReference>
<keyword evidence="7" id="KW-0804">Transcription</keyword>
<dbReference type="Gene3D" id="1.10.4020.10">
    <property type="entry name" value="DNA breaking-rejoining enzymes"/>
    <property type="match status" value="4"/>
</dbReference>
<evidence type="ECO:0000259" key="11">
    <source>
        <dbReference type="PROSITE" id="PS50157"/>
    </source>
</evidence>
<evidence type="ECO:0000256" key="9">
    <source>
        <dbReference type="PROSITE-ProRule" id="PRU00042"/>
    </source>
</evidence>
<feature type="region of interest" description="Disordered" evidence="10">
    <location>
        <begin position="1572"/>
        <end position="1618"/>
    </location>
</feature>
<feature type="domain" description="KRAB" evidence="13">
    <location>
        <begin position="1519"/>
        <end position="1595"/>
    </location>
</feature>
<feature type="domain" description="SCAN box" evidence="12">
    <location>
        <begin position="1361"/>
        <end position="1437"/>
    </location>
</feature>
<feature type="domain" description="C2H2-type" evidence="11">
    <location>
        <begin position="545"/>
        <end position="572"/>
    </location>
</feature>
<keyword evidence="5" id="KW-0862">Zinc</keyword>
<feature type="domain" description="C2H2-type" evidence="11">
    <location>
        <begin position="1709"/>
        <end position="1736"/>
    </location>
</feature>
<feature type="domain" description="SCAN box" evidence="12">
    <location>
        <begin position="792"/>
        <end position="868"/>
    </location>
</feature>
<feature type="domain" description="C2H2-type" evidence="11">
    <location>
        <begin position="2108"/>
        <end position="2135"/>
    </location>
</feature>
<dbReference type="Pfam" id="PF02023">
    <property type="entry name" value="SCAN"/>
    <property type="match status" value="4"/>
</dbReference>
<evidence type="ECO:0000259" key="12">
    <source>
        <dbReference type="PROSITE" id="PS50804"/>
    </source>
</evidence>
<feature type="compositionally biased region" description="Basic and acidic residues" evidence="10">
    <location>
        <begin position="1584"/>
        <end position="1596"/>
    </location>
</feature>
<feature type="domain" description="C2H2-type" evidence="11">
    <location>
        <begin position="461"/>
        <end position="488"/>
    </location>
</feature>
<evidence type="ECO:0000256" key="7">
    <source>
        <dbReference type="ARBA" id="ARBA00023163"/>
    </source>
</evidence>
<dbReference type="PANTHER" id="PTHR24381:SF393">
    <property type="entry name" value="CHROMATIN-LINKED ADAPTOR FOR MSL PROTEINS, ISOFORM B"/>
    <property type="match status" value="1"/>
</dbReference>
<dbReference type="InterPro" id="IPR003309">
    <property type="entry name" value="SCAN_dom"/>
</dbReference>
<gene>
    <name evidence="15" type="primary">LOC117658416</name>
</gene>
<evidence type="ECO:0000256" key="6">
    <source>
        <dbReference type="ARBA" id="ARBA00023015"/>
    </source>
</evidence>
<feature type="domain" description="C2H2-type" evidence="11">
    <location>
        <begin position="1225"/>
        <end position="1252"/>
    </location>
</feature>
<proteinExistence type="predicted"/>
<keyword evidence="4 9" id="KW-0863">Zinc-finger</keyword>
<keyword evidence="3" id="KW-0677">Repeat</keyword>
<feature type="domain" description="C2H2-type" evidence="11">
    <location>
        <begin position="2192"/>
        <end position="2219"/>
    </location>
</feature>
<feature type="compositionally biased region" description="Basic and acidic residues" evidence="10">
    <location>
        <begin position="2067"/>
        <end position="2079"/>
    </location>
</feature>